<dbReference type="SMART" id="SM00355">
    <property type="entry name" value="ZnF_C2H2"/>
    <property type="match status" value="2"/>
</dbReference>
<evidence type="ECO:0000259" key="5">
    <source>
        <dbReference type="PROSITE" id="PS50157"/>
    </source>
</evidence>
<feature type="domain" description="C2H2-type" evidence="5">
    <location>
        <begin position="468"/>
        <end position="496"/>
    </location>
</feature>
<dbReference type="GO" id="GO:0003006">
    <property type="term" value="P:developmental process involved in reproduction"/>
    <property type="evidence" value="ECO:0007669"/>
    <property type="project" value="UniProtKB-ARBA"/>
</dbReference>
<dbReference type="RefSeq" id="XP_018026215.1">
    <property type="nucleotide sequence ID" value="XM_018170726.2"/>
</dbReference>
<feature type="compositionally biased region" description="Low complexity" evidence="3">
    <location>
        <begin position="337"/>
        <end position="350"/>
    </location>
</feature>
<keyword evidence="6" id="KW-1185">Reference proteome</keyword>
<dbReference type="GeneID" id="108681675"/>
<feature type="domain" description="BTB" evidence="4">
    <location>
        <begin position="31"/>
        <end position="96"/>
    </location>
</feature>
<accession>A0A8B7PJP5</accession>
<dbReference type="InterPro" id="IPR000210">
    <property type="entry name" value="BTB/POZ_dom"/>
</dbReference>
<evidence type="ECO:0000256" key="1">
    <source>
        <dbReference type="ARBA" id="ARBA00023242"/>
    </source>
</evidence>
<name>A0A8B7PJP5_HYAAZ</name>
<dbReference type="PROSITE" id="PS50157">
    <property type="entry name" value="ZINC_FINGER_C2H2_2"/>
    <property type="match status" value="2"/>
</dbReference>
<keyword evidence="2" id="KW-0479">Metal-binding</keyword>
<feature type="domain" description="C2H2-type" evidence="5">
    <location>
        <begin position="440"/>
        <end position="467"/>
    </location>
</feature>
<reference evidence="7" key="1">
    <citation type="submission" date="2025-08" db="UniProtKB">
        <authorList>
            <consortium name="RefSeq"/>
        </authorList>
    </citation>
    <scope>IDENTIFICATION</scope>
    <source>
        <tissue evidence="7">Whole organism</tissue>
    </source>
</reference>
<feature type="region of interest" description="Disordered" evidence="3">
    <location>
        <begin position="137"/>
        <end position="185"/>
    </location>
</feature>
<organism evidence="6 7">
    <name type="scientific">Hyalella azteca</name>
    <name type="common">Amphipod</name>
    <dbReference type="NCBI Taxonomy" id="294128"/>
    <lineage>
        <taxon>Eukaryota</taxon>
        <taxon>Metazoa</taxon>
        <taxon>Ecdysozoa</taxon>
        <taxon>Arthropoda</taxon>
        <taxon>Crustacea</taxon>
        <taxon>Multicrustacea</taxon>
        <taxon>Malacostraca</taxon>
        <taxon>Eumalacostraca</taxon>
        <taxon>Peracarida</taxon>
        <taxon>Amphipoda</taxon>
        <taxon>Senticaudata</taxon>
        <taxon>Talitrida</taxon>
        <taxon>Talitroidea</taxon>
        <taxon>Hyalellidae</taxon>
        <taxon>Hyalella</taxon>
    </lineage>
</organism>
<dbReference type="PANTHER" id="PTHR23110:SF98">
    <property type="entry name" value="PRE-LOLA-G, ISOFORM C-RELATED"/>
    <property type="match status" value="1"/>
</dbReference>
<feature type="compositionally biased region" description="Polar residues" evidence="3">
    <location>
        <begin position="366"/>
        <end position="375"/>
    </location>
</feature>
<protein>
    <submittedName>
        <fullName evidence="7">Protein abrupt</fullName>
    </submittedName>
</protein>
<dbReference type="Pfam" id="PF00651">
    <property type="entry name" value="BTB"/>
    <property type="match status" value="1"/>
</dbReference>
<gene>
    <name evidence="7" type="primary">LOC108681675</name>
</gene>
<evidence type="ECO:0000313" key="6">
    <source>
        <dbReference type="Proteomes" id="UP000694843"/>
    </source>
</evidence>
<sequence length="512" mass="55049">MEAERFLLKWNNHQSNLVTVFDQLYEQEAFTDVTLACDGKSFAAHKVILSACSPYFQSLFLANPNTHPIVFMRDVRGSDLESLLAFMYRGEINVHQQDLASFLKTAESLQIKGLSDCSERQRDSCKILEAMEKKFNTAPNHNNNINTNNNNNHNANHIISNSFNNHSPSSNCSSAAPSPTSNSCHSGLGPAANAFAGIRNLPPRVSSALSTLSSLHLGNSINGGLAGAYGNLGAGLPVLAAAAAAGNGYPENLSTNSKPGSQSPPAKRNRSYEDLPRILPKVRSSLTSPPSLMSNIPGLLTPISLAAAAVNSVVTQPQVPILANTPTSVHASPPTPETSSSSPATDSATPTKDKIKKELSYHLNHSDASQHSPYLNSLAATGVGGSGSSTPSLDVKEEETDHYEESACLSDEHVNISDEGVHLGVYSDDSLSANRERHSYPCRYCGKRFTQTGTCRRHERLHTAPNGFKCPFCQKGFNRKYRLKEHIISSHPNNVEESEISMIVNSAASGIA</sequence>
<feature type="compositionally biased region" description="Basic and acidic residues" evidence="3">
    <location>
        <begin position="351"/>
        <end position="360"/>
    </location>
</feature>
<dbReference type="SUPFAM" id="SSF57667">
    <property type="entry name" value="beta-beta-alpha zinc fingers"/>
    <property type="match status" value="1"/>
</dbReference>
<dbReference type="Pfam" id="PF13894">
    <property type="entry name" value="zf-C2H2_4"/>
    <property type="match status" value="1"/>
</dbReference>
<evidence type="ECO:0000259" key="4">
    <source>
        <dbReference type="PROSITE" id="PS50097"/>
    </source>
</evidence>
<dbReference type="InterPro" id="IPR011333">
    <property type="entry name" value="SKP1/BTB/POZ_sf"/>
</dbReference>
<dbReference type="InterPro" id="IPR013087">
    <property type="entry name" value="Znf_C2H2_type"/>
</dbReference>
<dbReference type="Proteomes" id="UP000694843">
    <property type="component" value="Unplaced"/>
</dbReference>
<keyword evidence="2" id="KW-0863">Zinc-finger</keyword>
<evidence type="ECO:0000256" key="3">
    <source>
        <dbReference type="SAM" id="MobiDB-lite"/>
    </source>
</evidence>
<dbReference type="PROSITE" id="PS00028">
    <property type="entry name" value="ZINC_FINGER_C2H2_1"/>
    <property type="match status" value="2"/>
</dbReference>
<dbReference type="SUPFAM" id="SSF54695">
    <property type="entry name" value="POZ domain"/>
    <property type="match status" value="1"/>
</dbReference>
<feature type="region of interest" description="Disordered" evidence="3">
    <location>
        <begin position="250"/>
        <end position="276"/>
    </location>
</feature>
<dbReference type="AlphaFoldDB" id="A0A8B7PJP5"/>
<dbReference type="OMA" id="HYEESAC"/>
<dbReference type="Gene3D" id="3.30.160.60">
    <property type="entry name" value="Classic Zinc Finger"/>
    <property type="match status" value="1"/>
</dbReference>
<dbReference type="GO" id="GO:0008270">
    <property type="term" value="F:zinc ion binding"/>
    <property type="evidence" value="ECO:0007669"/>
    <property type="project" value="UniProtKB-KW"/>
</dbReference>
<proteinExistence type="predicted"/>
<keyword evidence="2" id="KW-0862">Zinc</keyword>
<dbReference type="SMART" id="SM00225">
    <property type="entry name" value="BTB"/>
    <property type="match status" value="1"/>
</dbReference>
<dbReference type="InterPro" id="IPR051095">
    <property type="entry name" value="Dros_DevTransReg"/>
</dbReference>
<dbReference type="KEGG" id="hazt:108681675"/>
<keyword evidence="1" id="KW-0539">Nucleus</keyword>
<dbReference type="PROSITE" id="PS50097">
    <property type="entry name" value="BTB"/>
    <property type="match status" value="1"/>
</dbReference>
<evidence type="ECO:0000313" key="7">
    <source>
        <dbReference type="RefSeq" id="XP_018026215.1"/>
    </source>
</evidence>
<dbReference type="PANTHER" id="PTHR23110">
    <property type="entry name" value="BTB DOMAIN TRANSCRIPTION FACTOR"/>
    <property type="match status" value="1"/>
</dbReference>
<feature type="region of interest" description="Disordered" evidence="3">
    <location>
        <begin position="324"/>
        <end position="404"/>
    </location>
</feature>
<evidence type="ECO:0000256" key="2">
    <source>
        <dbReference type="PROSITE-ProRule" id="PRU00042"/>
    </source>
</evidence>
<feature type="compositionally biased region" description="Polar residues" evidence="3">
    <location>
        <begin position="252"/>
        <end position="264"/>
    </location>
</feature>
<dbReference type="OrthoDB" id="9978265at2759"/>
<feature type="compositionally biased region" description="Low complexity" evidence="3">
    <location>
        <begin position="137"/>
        <end position="183"/>
    </location>
</feature>
<dbReference type="Gene3D" id="3.30.710.10">
    <property type="entry name" value="Potassium Channel Kv1.1, Chain A"/>
    <property type="match status" value="1"/>
</dbReference>
<dbReference type="InterPro" id="IPR036236">
    <property type="entry name" value="Znf_C2H2_sf"/>
</dbReference>
<dbReference type="GO" id="GO:0005634">
    <property type="term" value="C:nucleus"/>
    <property type="evidence" value="ECO:0007669"/>
    <property type="project" value="TreeGrafter"/>
</dbReference>
<dbReference type="GO" id="GO:0006357">
    <property type="term" value="P:regulation of transcription by RNA polymerase II"/>
    <property type="evidence" value="ECO:0007669"/>
    <property type="project" value="TreeGrafter"/>
</dbReference>
<dbReference type="GO" id="GO:0048513">
    <property type="term" value="P:animal organ development"/>
    <property type="evidence" value="ECO:0007669"/>
    <property type="project" value="UniProtKB-ARBA"/>
</dbReference>
<dbReference type="GO" id="GO:0048666">
    <property type="term" value="P:neuron development"/>
    <property type="evidence" value="ECO:0007669"/>
    <property type="project" value="UniProtKB-ARBA"/>
</dbReference>
<dbReference type="CDD" id="cd18315">
    <property type="entry name" value="BTB_POZ_BAB-like"/>
    <property type="match status" value="1"/>
</dbReference>